<gene>
    <name evidence="2" type="ORF">L5515_013628</name>
</gene>
<dbReference type="EMBL" id="CP092621">
    <property type="protein sequence ID" value="UMM16751.1"/>
    <property type="molecule type" value="Genomic_DNA"/>
</dbReference>
<organism evidence="2 3">
    <name type="scientific">Caenorhabditis briggsae</name>
    <dbReference type="NCBI Taxonomy" id="6238"/>
    <lineage>
        <taxon>Eukaryota</taxon>
        <taxon>Metazoa</taxon>
        <taxon>Ecdysozoa</taxon>
        <taxon>Nematoda</taxon>
        <taxon>Chromadorea</taxon>
        <taxon>Rhabditida</taxon>
        <taxon>Rhabditina</taxon>
        <taxon>Rhabditomorpha</taxon>
        <taxon>Rhabditoidea</taxon>
        <taxon>Rhabditidae</taxon>
        <taxon>Peloderinae</taxon>
        <taxon>Caenorhabditis</taxon>
    </lineage>
</organism>
<protein>
    <submittedName>
        <fullName evidence="2">Uncharacterized protein</fullName>
    </submittedName>
</protein>
<sequence length="76" mass="8854">MKYQMARGEFYEIPSEESHPGEPSTKRNIQQEKEEDIYDNPTTNGILVNCKKRSECSTHLTWKDYKSKLEVGDQDA</sequence>
<dbReference type="Proteomes" id="UP000829354">
    <property type="component" value="Chromosome II"/>
</dbReference>
<accession>A0AAE9J7A5</accession>
<proteinExistence type="predicted"/>
<evidence type="ECO:0000313" key="3">
    <source>
        <dbReference type="Proteomes" id="UP000829354"/>
    </source>
</evidence>
<evidence type="ECO:0000313" key="2">
    <source>
        <dbReference type="EMBL" id="UMM16751.1"/>
    </source>
</evidence>
<evidence type="ECO:0000256" key="1">
    <source>
        <dbReference type="SAM" id="MobiDB-lite"/>
    </source>
</evidence>
<name>A0AAE9J7A5_CAEBR</name>
<feature type="region of interest" description="Disordered" evidence="1">
    <location>
        <begin position="1"/>
        <end position="42"/>
    </location>
</feature>
<keyword evidence="3" id="KW-1185">Reference proteome</keyword>
<dbReference type="AlphaFoldDB" id="A0AAE9J7A5"/>
<reference evidence="2 3" key="1">
    <citation type="submission" date="2022-04" db="EMBL/GenBank/DDBJ databases">
        <title>Chromosome-level reference genomes for two strains of Caenorhabditis briggsae: an improved platform for comparative genomics.</title>
        <authorList>
            <person name="Stevens L."/>
            <person name="Andersen E."/>
        </authorList>
    </citation>
    <scope>NUCLEOTIDE SEQUENCE [LARGE SCALE GENOMIC DNA]</scope>
    <source>
        <strain evidence="2">VX34</strain>
        <tissue evidence="2">Whole-organism</tissue>
    </source>
</reference>